<keyword evidence="9" id="KW-1185">Reference proteome</keyword>
<sequence>MSGISLQALQSGHELIRYVMLLSLCSERLMVLMVIFPPTAEGVLQGRVRTALALLWGSFVAYGQRGVIGDGSDPVLLIAIGLKEALIGVALGFMASPVFWAAESVGTYVDDLTGFNQVQMSNPSQGQQTSLTSALLSQFAIAAFWLLGGMTFLLGAVFASYRWWPLADLTPAGGQILESFVLQKTDTLMETVAKLATPMMLLLLLIDIGFGFTGKVSQKLELHSMAQPVKGALTVLMLALMAGVFIDQVRDQLSLGGIVAEARALAGSH</sequence>
<protein>
    <submittedName>
        <fullName evidence="8">Surface presentation of antigens protein SpaR</fullName>
    </submittedName>
</protein>
<reference evidence="8 9" key="1">
    <citation type="submission" date="2020-04" db="EMBL/GenBank/DDBJ databases">
        <authorList>
            <person name="De Canck E."/>
        </authorList>
    </citation>
    <scope>NUCLEOTIDE SEQUENCE [LARGE SCALE GENOMIC DNA]</scope>
    <source>
        <strain evidence="8 9">LMG 29739</strain>
    </source>
</reference>
<evidence type="ECO:0000256" key="4">
    <source>
        <dbReference type="ARBA" id="ARBA00022692"/>
    </source>
</evidence>
<feature type="transmembrane region" description="Helical" evidence="7">
    <location>
        <begin position="228"/>
        <end position="246"/>
    </location>
</feature>
<dbReference type="PANTHER" id="PTHR30065">
    <property type="entry name" value="FLAGELLAR BIOSYNTHETIC PROTEIN FLIR"/>
    <property type="match status" value="1"/>
</dbReference>
<keyword evidence="6 7" id="KW-0472">Membrane</keyword>
<dbReference type="InterPro" id="IPR002010">
    <property type="entry name" value="T3SS_IM_R"/>
</dbReference>
<evidence type="ECO:0000256" key="6">
    <source>
        <dbReference type="ARBA" id="ARBA00023136"/>
    </source>
</evidence>
<dbReference type="NCBIfam" id="TIGR01401">
    <property type="entry name" value="fliR_like_III"/>
    <property type="match status" value="1"/>
</dbReference>
<evidence type="ECO:0000256" key="1">
    <source>
        <dbReference type="ARBA" id="ARBA00004651"/>
    </source>
</evidence>
<dbReference type="RefSeq" id="WP_175114700.1">
    <property type="nucleotide sequence ID" value="NZ_CADIKF010000063.1"/>
</dbReference>
<dbReference type="PRINTS" id="PR00953">
    <property type="entry name" value="TYPE3IMRPROT"/>
</dbReference>
<name>A0A6J5EWD6_9BURK</name>
<organism evidence="8 9">
    <name type="scientific">Paraburkholderia solisilvae</name>
    <dbReference type="NCBI Taxonomy" id="624376"/>
    <lineage>
        <taxon>Bacteria</taxon>
        <taxon>Pseudomonadati</taxon>
        <taxon>Pseudomonadota</taxon>
        <taxon>Betaproteobacteria</taxon>
        <taxon>Burkholderiales</taxon>
        <taxon>Burkholderiaceae</taxon>
        <taxon>Paraburkholderia</taxon>
    </lineage>
</organism>
<comment type="similarity">
    <text evidence="2 7">Belongs to the FliR/MopE/SpaR family.</text>
</comment>
<evidence type="ECO:0000313" key="8">
    <source>
        <dbReference type="EMBL" id="CAB3769506.1"/>
    </source>
</evidence>
<evidence type="ECO:0000256" key="2">
    <source>
        <dbReference type="ARBA" id="ARBA00009772"/>
    </source>
</evidence>
<dbReference type="PANTHER" id="PTHR30065:SF1">
    <property type="entry name" value="SURFACE PRESENTATION OF ANTIGENS PROTEIN SPAR"/>
    <property type="match status" value="1"/>
</dbReference>
<keyword evidence="4 7" id="KW-0812">Transmembrane</keyword>
<feature type="transmembrane region" description="Helical" evidence="7">
    <location>
        <begin position="195"/>
        <end position="216"/>
    </location>
</feature>
<dbReference type="EMBL" id="CADIKF010000063">
    <property type="protein sequence ID" value="CAB3769506.1"/>
    <property type="molecule type" value="Genomic_DNA"/>
</dbReference>
<dbReference type="GO" id="GO:0005886">
    <property type="term" value="C:plasma membrane"/>
    <property type="evidence" value="ECO:0007669"/>
    <property type="project" value="UniProtKB-SubCell"/>
</dbReference>
<evidence type="ECO:0000256" key="3">
    <source>
        <dbReference type="ARBA" id="ARBA00022475"/>
    </source>
</evidence>
<gene>
    <name evidence="8" type="primary">spaR</name>
    <name evidence="8" type="ORF">LMG29739_05566</name>
</gene>
<dbReference type="AlphaFoldDB" id="A0A6J5EWD6"/>
<dbReference type="InterPro" id="IPR006304">
    <property type="entry name" value="T3SS_SpaR/YscT"/>
</dbReference>
<evidence type="ECO:0000256" key="5">
    <source>
        <dbReference type="ARBA" id="ARBA00022989"/>
    </source>
</evidence>
<keyword evidence="3 7" id="KW-1003">Cell membrane</keyword>
<comment type="subcellular location">
    <subcellularLocation>
        <location evidence="1 7">Cell membrane</location>
        <topology evidence="1 7">Multi-pass membrane protein</topology>
    </subcellularLocation>
</comment>
<feature type="transmembrane region" description="Helical" evidence="7">
    <location>
        <begin position="139"/>
        <end position="161"/>
    </location>
</feature>
<dbReference type="Pfam" id="PF01311">
    <property type="entry name" value="Bac_export_1"/>
    <property type="match status" value="1"/>
</dbReference>
<proteinExistence type="inferred from homology"/>
<comment type="caution">
    <text evidence="7">Lacks conserved residue(s) required for the propagation of feature annotation.</text>
</comment>
<keyword evidence="5 7" id="KW-1133">Transmembrane helix</keyword>
<evidence type="ECO:0000256" key="7">
    <source>
        <dbReference type="RuleBase" id="RU362072"/>
    </source>
</evidence>
<dbReference type="Proteomes" id="UP000494329">
    <property type="component" value="Unassembled WGS sequence"/>
</dbReference>
<dbReference type="GO" id="GO:0006605">
    <property type="term" value="P:protein targeting"/>
    <property type="evidence" value="ECO:0007669"/>
    <property type="project" value="UniProtKB-UniRule"/>
</dbReference>
<accession>A0A6J5EWD6</accession>
<evidence type="ECO:0000313" key="9">
    <source>
        <dbReference type="Proteomes" id="UP000494329"/>
    </source>
</evidence>